<dbReference type="GO" id="GO:0005737">
    <property type="term" value="C:cytoplasm"/>
    <property type="evidence" value="ECO:0007669"/>
    <property type="project" value="TreeGrafter"/>
</dbReference>
<feature type="compositionally biased region" description="Basic and acidic residues" evidence="3">
    <location>
        <begin position="124"/>
        <end position="142"/>
    </location>
</feature>
<dbReference type="EMBL" id="MU629528">
    <property type="protein sequence ID" value="KAJ1256318.1"/>
    <property type="molecule type" value="Genomic_DNA"/>
</dbReference>
<dbReference type="GO" id="GO:0005524">
    <property type="term" value="F:ATP binding"/>
    <property type="evidence" value="ECO:0007669"/>
    <property type="project" value="UniProtKB-KW"/>
</dbReference>
<feature type="region of interest" description="Disordered" evidence="3">
    <location>
        <begin position="189"/>
        <end position="262"/>
    </location>
</feature>
<dbReference type="InterPro" id="IPR027417">
    <property type="entry name" value="P-loop_NTPase"/>
</dbReference>
<protein>
    <submittedName>
        <fullName evidence="4">Uncharacterized protein</fullName>
    </submittedName>
</protein>
<comment type="caution">
    <text evidence="4">The sequence shown here is derived from an EMBL/GenBank/DDBJ whole genome shotgun (WGS) entry which is preliminary data.</text>
</comment>
<sequence>MESASGVTNFQGLKTYGRDLVEQAGKLDPVIGRDEEIRRIVGILSHRTKNNPVHSLASTVWARRPSWRASRNASCAAMCLATSSMPPHRARHGPARRRRQVPRRVRGAAQGRAEGDGGGSGEGHSLHRRDTPRPRRGRDGGLHGRGQPVQADAGEGPALVHRRHHVGGVQQVRGDGRSSVRAMVPAGVHRRAEHRRHDQHSEGTQGKVRGAPWCEDSGPRPRRRRQLSSRYIMGRHLPDKALGGRGLHQCEGAARQPAGGDR</sequence>
<keyword evidence="2" id="KW-0067">ATP-binding</keyword>
<dbReference type="GO" id="GO:0034605">
    <property type="term" value="P:cellular response to heat"/>
    <property type="evidence" value="ECO:0007669"/>
    <property type="project" value="TreeGrafter"/>
</dbReference>
<accession>A0A9W7XAB6</accession>
<dbReference type="AlphaFoldDB" id="A0A9W7XAB6"/>
<keyword evidence="5" id="KW-1185">Reference proteome</keyword>
<evidence type="ECO:0000256" key="1">
    <source>
        <dbReference type="ARBA" id="ARBA00022741"/>
    </source>
</evidence>
<gene>
    <name evidence="4" type="ORF">BS78_K046500</name>
</gene>
<dbReference type="OrthoDB" id="1727168at2759"/>
<reference evidence="4 5" key="1">
    <citation type="submission" date="2022-10" db="EMBL/GenBank/DDBJ databases">
        <title>WGS assembly of Paspalum vaginatum 540-79.</title>
        <authorList>
            <person name="Sun G."/>
            <person name="Wase N."/>
            <person name="Shu S."/>
            <person name="Jenkins J."/>
            <person name="Zhou B."/>
            <person name="Torres-Rodriguez J."/>
            <person name="Chen C."/>
            <person name="Sandor L."/>
            <person name="Plott C."/>
            <person name="Yoshinga Y."/>
            <person name="Daum C."/>
            <person name="Qi P."/>
            <person name="Barry K."/>
            <person name="Lipzen A."/>
            <person name="Berry L."/>
            <person name="Pedersen C."/>
            <person name="Gottilla T."/>
            <person name="Foltz A."/>
            <person name="Yu H."/>
            <person name="O'Malley R."/>
            <person name="Zhang C."/>
            <person name="Devos K."/>
            <person name="Sigmon B."/>
            <person name="Yu B."/>
            <person name="Obata T."/>
            <person name="Schmutz J."/>
            <person name="Schnable J."/>
        </authorList>
    </citation>
    <scope>NUCLEOTIDE SEQUENCE [LARGE SCALE GENOMIC DNA]</scope>
    <source>
        <strain evidence="5">cv. 540-79</strain>
    </source>
</reference>
<evidence type="ECO:0000256" key="2">
    <source>
        <dbReference type="ARBA" id="ARBA00022840"/>
    </source>
</evidence>
<evidence type="ECO:0000313" key="4">
    <source>
        <dbReference type="EMBL" id="KAJ1256318.1"/>
    </source>
</evidence>
<dbReference type="Gene3D" id="3.40.50.300">
    <property type="entry name" value="P-loop containing nucleotide triphosphate hydrolases"/>
    <property type="match status" value="1"/>
</dbReference>
<evidence type="ECO:0000256" key="3">
    <source>
        <dbReference type="SAM" id="MobiDB-lite"/>
    </source>
</evidence>
<evidence type="ECO:0000313" key="5">
    <source>
        <dbReference type="Proteomes" id="UP001164776"/>
    </source>
</evidence>
<feature type="region of interest" description="Disordered" evidence="3">
    <location>
        <begin position="84"/>
        <end position="153"/>
    </location>
</feature>
<feature type="compositionally biased region" description="Basic residues" evidence="3">
    <location>
        <begin position="88"/>
        <end position="106"/>
    </location>
</feature>
<keyword evidence="1" id="KW-0547">Nucleotide-binding</keyword>
<proteinExistence type="predicted"/>
<dbReference type="InterPro" id="IPR050130">
    <property type="entry name" value="ClpA_ClpB"/>
</dbReference>
<dbReference type="PANTHER" id="PTHR11638:SF18">
    <property type="entry name" value="HEAT SHOCK PROTEIN 104"/>
    <property type="match status" value="1"/>
</dbReference>
<dbReference type="PANTHER" id="PTHR11638">
    <property type="entry name" value="ATP-DEPENDENT CLP PROTEASE"/>
    <property type="match status" value="1"/>
</dbReference>
<dbReference type="Proteomes" id="UP001164776">
    <property type="component" value="Unassembled WGS sequence"/>
</dbReference>
<name>A0A9W7XAB6_9POAL</name>
<dbReference type="GO" id="GO:0016887">
    <property type="term" value="F:ATP hydrolysis activity"/>
    <property type="evidence" value="ECO:0007669"/>
    <property type="project" value="TreeGrafter"/>
</dbReference>
<organism evidence="4 5">
    <name type="scientific">Paspalum vaginatum</name>
    <name type="common">seashore paspalum</name>
    <dbReference type="NCBI Taxonomy" id="158149"/>
    <lineage>
        <taxon>Eukaryota</taxon>
        <taxon>Viridiplantae</taxon>
        <taxon>Streptophyta</taxon>
        <taxon>Embryophyta</taxon>
        <taxon>Tracheophyta</taxon>
        <taxon>Spermatophyta</taxon>
        <taxon>Magnoliopsida</taxon>
        <taxon>Liliopsida</taxon>
        <taxon>Poales</taxon>
        <taxon>Poaceae</taxon>
        <taxon>PACMAD clade</taxon>
        <taxon>Panicoideae</taxon>
        <taxon>Andropogonodae</taxon>
        <taxon>Paspaleae</taxon>
        <taxon>Paspalinae</taxon>
        <taxon>Paspalum</taxon>
    </lineage>
</organism>